<dbReference type="InterPro" id="IPR029063">
    <property type="entry name" value="SAM-dependent_MTases_sf"/>
</dbReference>
<dbReference type="AlphaFoldDB" id="A0A1Z3U821"/>
<dbReference type="EMBL" id="CP022048">
    <property type="protein sequence ID" value="ASE39415.1"/>
    <property type="molecule type" value="Genomic_DNA"/>
</dbReference>
<dbReference type="GO" id="GO:0008168">
    <property type="term" value="F:methyltransferase activity"/>
    <property type="evidence" value="ECO:0007669"/>
    <property type="project" value="UniProtKB-KW"/>
</dbReference>
<dbReference type="Pfam" id="PF13489">
    <property type="entry name" value="Methyltransf_23"/>
    <property type="match status" value="1"/>
</dbReference>
<proteinExistence type="predicted"/>
<reference evidence="2" key="1">
    <citation type="submission" date="2017-06" db="EMBL/GenBank/DDBJ databases">
        <title>FDA dAtabase for Regulatory Grade micrObial Sequences (FDA-ARGOS): Supporting development and validation of Infectious Disease Dx tests.</title>
        <authorList>
            <person name="Minogue T."/>
            <person name="Wolcott M."/>
            <person name="Wasieloski L."/>
            <person name="Aguilar W."/>
            <person name="Moore D."/>
            <person name="Tallon L."/>
            <person name="Sadzewicz L."/>
            <person name="Sengamalay N."/>
            <person name="Ott S."/>
            <person name="Godinez A."/>
            <person name="Nagaraj S."/>
            <person name="Nadendla S."/>
            <person name="Geyer C."/>
            <person name="Sichtig H."/>
        </authorList>
    </citation>
    <scope>NUCLEOTIDE SEQUENCE [LARGE SCALE GENOMIC DNA]</scope>
    <source>
        <strain evidence="2">FDAARGOS_289</strain>
    </source>
</reference>
<name>A0A1Z3U821_BREVE</name>
<protein>
    <submittedName>
        <fullName evidence="1">Methyltransferase domain-containing protein</fullName>
    </submittedName>
</protein>
<organism evidence="1 2">
    <name type="scientific">Brevundimonas vesicularis</name>
    <name type="common">Pseudomonas vesicularis</name>
    <dbReference type="NCBI Taxonomy" id="41276"/>
    <lineage>
        <taxon>Bacteria</taxon>
        <taxon>Pseudomonadati</taxon>
        <taxon>Pseudomonadota</taxon>
        <taxon>Alphaproteobacteria</taxon>
        <taxon>Caulobacterales</taxon>
        <taxon>Caulobacteraceae</taxon>
        <taxon>Brevundimonas</taxon>
    </lineage>
</organism>
<accession>A0A1Z3U821</accession>
<evidence type="ECO:0000313" key="2">
    <source>
        <dbReference type="Proteomes" id="UP000197050"/>
    </source>
</evidence>
<sequence>MHSRCVYPTEVALPFSKVTPDALSTGKCGVCASHGTTSKYLECKSLDSGFARLWICSNCFAIYNSTAEDREMDVLDWQKKWSQIDDFYSVPPPQEFEAALKNHGAVFDFFSKDLDRQFSGSYLEVGAGGGMMAAAAATRFQVANVFDHVTDRLNQVKERVGDHYRIVSADEIASLETDTVLIWHAMEHFLDPGAVFELCAKTLKPGGLFFIQVPVLSYEHVYPGHYYFYCERSFEVLAKNNNLNILKFYYDHAMNTMTVALQANTV</sequence>
<dbReference type="Gene3D" id="3.40.50.150">
    <property type="entry name" value="Vaccinia Virus protein VP39"/>
    <property type="match status" value="1"/>
</dbReference>
<dbReference type="KEGG" id="bvc:CEP68_07790"/>
<keyword evidence="1" id="KW-0489">Methyltransferase</keyword>
<gene>
    <name evidence="1" type="ORF">CEP68_07790</name>
</gene>
<dbReference type="SUPFAM" id="SSF53335">
    <property type="entry name" value="S-adenosyl-L-methionine-dependent methyltransferases"/>
    <property type="match status" value="1"/>
</dbReference>
<dbReference type="Proteomes" id="UP000197050">
    <property type="component" value="Chromosome"/>
</dbReference>
<keyword evidence="1" id="KW-0808">Transferase</keyword>
<dbReference type="GO" id="GO:0032259">
    <property type="term" value="P:methylation"/>
    <property type="evidence" value="ECO:0007669"/>
    <property type="project" value="UniProtKB-KW"/>
</dbReference>
<evidence type="ECO:0000313" key="1">
    <source>
        <dbReference type="EMBL" id="ASE39415.1"/>
    </source>
</evidence>